<dbReference type="InterPro" id="IPR000257">
    <property type="entry name" value="Uroporphyrinogen_deCOase"/>
</dbReference>
<feature type="domain" description="Uroporphyrinogen decarboxylase (URO-D)" evidence="1">
    <location>
        <begin position="136"/>
        <end position="318"/>
    </location>
</feature>
<dbReference type="AlphaFoldDB" id="A0A9D2SF66"/>
<protein>
    <submittedName>
        <fullName evidence="2">Uroporphyrinogen III decarboxylase</fullName>
    </submittedName>
</protein>
<evidence type="ECO:0000313" key="2">
    <source>
        <dbReference type="EMBL" id="HJB97037.1"/>
    </source>
</evidence>
<dbReference type="GO" id="GO:0006779">
    <property type="term" value="P:porphyrin-containing compound biosynthetic process"/>
    <property type="evidence" value="ECO:0007669"/>
    <property type="project" value="InterPro"/>
</dbReference>
<dbReference type="SUPFAM" id="SSF51726">
    <property type="entry name" value="UROD/MetE-like"/>
    <property type="match status" value="1"/>
</dbReference>
<accession>A0A9D2SF66</accession>
<dbReference type="InterPro" id="IPR052024">
    <property type="entry name" value="Methanogen_methyltrans"/>
</dbReference>
<sequence>MTKRERVLAALQGKPVDCVPAGFSLHFPKDKNSGEAGVQAHLTFFQETDTDLVKIMNENLVPNQGAIRTPEDWACIGPITRETPFIQKQLEFTKKILDRCDPDAYSLGTLHGITASAIHPIEADYGYDPVRTLLTEHLRANSAPVLDAMKRIADGMCQLAWGYKEAGVDGVYYAALGAETRWFTDEEFDRWIAPLDKLILSEIQKAGCHVFLHICKDGLNMERYRSYGDYCDVVNWGVYEVPYSLEEGKKLFPGKTLMGGLANRSGPLVEGTQEELAAAVAQVVETAGTQGFILGADCTLPTEIPTQRIRWVMEALRAL</sequence>
<evidence type="ECO:0000313" key="3">
    <source>
        <dbReference type="Proteomes" id="UP000826793"/>
    </source>
</evidence>
<dbReference type="EMBL" id="DWXG01000004">
    <property type="protein sequence ID" value="HJB97037.1"/>
    <property type="molecule type" value="Genomic_DNA"/>
</dbReference>
<reference evidence="2" key="2">
    <citation type="submission" date="2021-04" db="EMBL/GenBank/DDBJ databases">
        <authorList>
            <person name="Gilroy R."/>
        </authorList>
    </citation>
    <scope>NUCLEOTIDE SEQUENCE</scope>
    <source>
        <strain evidence="2">CHK185-1770</strain>
    </source>
</reference>
<dbReference type="InterPro" id="IPR038071">
    <property type="entry name" value="UROD/MetE-like_sf"/>
</dbReference>
<name>A0A9D2SF66_9FIRM</name>
<reference evidence="2" key="1">
    <citation type="journal article" date="2021" name="PeerJ">
        <title>Extensive microbial diversity within the chicken gut microbiome revealed by metagenomics and culture.</title>
        <authorList>
            <person name="Gilroy R."/>
            <person name="Ravi A."/>
            <person name="Getino M."/>
            <person name="Pursley I."/>
            <person name="Horton D.L."/>
            <person name="Alikhan N.F."/>
            <person name="Baker D."/>
            <person name="Gharbi K."/>
            <person name="Hall N."/>
            <person name="Watson M."/>
            <person name="Adriaenssens E.M."/>
            <person name="Foster-Nyarko E."/>
            <person name="Jarju S."/>
            <person name="Secka A."/>
            <person name="Antonio M."/>
            <person name="Oren A."/>
            <person name="Chaudhuri R.R."/>
            <person name="La Ragione R."/>
            <person name="Hildebrand F."/>
            <person name="Pallen M.J."/>
        </authorList>
    </citation>
    <scope>NUCLEOTIDE SEQUENCE</scope>
    <source>
        <strain evidence="2">CHK185-1770</strain>
    </source>
</reference>
<dbReference type="GO" id="GO:0004853">
    <property type="term" value="F:uroporphyrinogen decarboxylase activity"/>
    <property type="evidence" value="ECO:0007669"/>
    <property type="project" value="InterPro"/>
</dbReference>
<comment type="caution">
    <text evidence="2">The sequence shown here is derived from an EMBL/GenBank/DDBJ whole genome shotgun (WGS) entry which is preliminary data.</text>
</comment>
<dbReference type="Pfam" id="PF01208">
    <property type="entry name" value="URO-D"/>
    <property type="match status" value="1"/>
</dbReference>
<dbReference type="Gene3D" id="3.20.20.210">
    <property type="match status" value="1"/>
</dbReference>
<dbReference type="PANTHER" id="PTHR47099:SF1">
    <property type="entry name" value="METHYLCOBAMIDE:COM METHYLTRANSFERASE MTBA"/>
    <property type="match status" value="1"/>
</dbReference>
<gene>
    <name evidence="2" type="ORF">H9710_00460</name>
</gene>
<organism evidence="2 3">
    <name type="scientific">Candidatus Acutalibacter pullicola</name>
    <dbReference type="NCBI Taxonomy" id="2838417"/>
    <lineage>
        <taxon>Bacteria</taxon>
        <taxon>Bacillati</taxon>
        <taxon>Bacillota</taxon>
        <taxon>Clostridia</taxon>
        <taxon>Eubacteriales</taxon>
        <taxon>Acutalibacteraceae</taxon>
        <taxon>Acutalibacter</taxon>
    </lineage>
</organism>
<dbReference type="PANTHER" id="PTHR47099">
    <property type="entry name" value="METHYLCOBAMIDE:COM METHYLTRANSFERASE MTBA"/>
    <property type="match status" value="1"/>
</dbReference>
<evidence type="ECO:0000259" key="1">
    <source>
        <dbReference type="Pfam" id="PF01208"/>
    </source>
</evidence>
<proteinExistence type="predicted"/>
<dbReference type="Proteomes" id="UP000826793">
    <property type="component" value="Unassembled WGS sequence"/>
</dbReference>